<dbReference type="HOGENOM" id="CLU_2389410_0_0_1"/>
<sequence>MYRFLYPDRPDRNTIHFPHGDTAGNASFPASGRVSTFIFVAPTSSQPRTRSPTSNSSRAILTVAFGVSKMGPMEIGDDGVYLARKGAWFVLDYV</sequence>
<accession>A0A0D9X201</accession>
<protein>
    <submittedName>
        <fullName evidence="1">Uncharacterized protein</fullName>
    </submittedName>
</protein>
<evidence type="ECO:0000313" key="1">
    <source>
        <dbReference type="EnsemblPlants" id="LPERR07G20630.2"/>
    </source>
</evidence>
<dbReference type="Gramene" id="LPERR07G20630.2">
    <property type="protein sequence ID" value="LPERR07G20630.2"/>
    <property type="gene ID" value="LPERR07G20630"/>
</dbReference>
<keyword evidence="2" id="KW-1185">Reference proteome</keyword>
<reference evidence="1 2" key="1">
    <citation type="submission" date="2012-08" db="EMBL/GenBank/DDBJ databases">
        <title>Oryza genome evolution.</title>
        <authorList>
            <person name="Wing R.A."/>
        </authorList>
    </citation>
    <scope>NUCLEOTIDE SEQUENCE</scope>
</reference>
<reference evidence="2" key="2">
    <citation type="submission" date="2013-12" db="EMBL/GenBank/DDBJ databases">
        <authorList>
            <person name="Yu Y."/>
            <person name="Lee S."/>
            <person name="de Baynast K."/>
            <person name="Wissotski M."/>
            <person name="Liu L."/>
            <person name="Talag J."/>
            <person name="Goicoechea J."/>
            <person name="Angelova A."/>
            <person name="Jetty R."/>
            <person name="Kudrna D."/>
            <person name="Golser W."/>
            <person name="Rivera L."/>
            <person name="Zhang J."/>
            <person name="Wing R."/>
        </authorList>
    </citation>
    <scope>NUCLEOTIDE SEQUENCE</scope>
</reference>
<dbReference type="Proteomes" id="UP000032180">
    <property type="component" value="Chromosome 7"/>
</dbReference>
<organism evidence="1 2">
    <name type="scientific">Leersia perrieri</name>
    <dbReference type="NCBI Taxonomy" id="77586"/>
    <lineage>
        <taxon>Eukaryota</taxon>
        <taxon>Viridiplantae</taxon>
        <taxon>Streptophyta</taxon>
        <taxon>Embryophyta</taxon>
        <taxon>Tracheophyta</taxon>
        <taxon>Spermatophyta</taxon>
        <taxon>Magnoliopsida</taxon>
        <taxon>Liliopsida</taxon>
        <taxon>Poales</taxon>
        <taxon>Poaceae</taxon>
        <taxon>BOP clade</taxon>
        <taxon>Oryzoideae</taxon>
        <taxon>Oryzeae</taxon>
        <taxon>Oryzinae</taxon>
        <taxon>Leersia</taxon>
    </lineage>
</organism>
<reference evidence="1" key="3">
    <citation type="submission" date="2015-04" db="UniProtKB">
        <authorList>
            <consortium name="EnsemblPlants"/>
        </authorList>
    </citation>
    <scope>IDENTIFICATION</scope>
</reference>
<evidence type="ECO:0000313" key="2">
    <source>
        <dbReference type="Proteomes" id="UP000032180"/>
    </source>
</evidence>
<name>A0A0D9X201_9ORYZ</name>
<dbReference type="EnsemblPlants" id="LPERR07G20630.2">
    <property type="protein sequence ID" value="LPERR07G20630.2"/>
    <property type="gene ID" value="LPERR07G20630"/>
</dbReference>
<proteinExistence type="predicted"/>
<dbReference type="AlphaFoldDB" id="A0A0D9X201"/>